<reference evidence="3" key="1">
    <citation type="journal article" date="2019" name="Int. J. Syst. Evol. Microbiol.">
        <title>The Global Catalogue of Microorganisms (GCM) 10K type strain sequencing project: providing services to taxonomists for standard genome sequencing and annotation.</title>
        <authorList>
            <consortium name="The Broad Institute Genomics Platform"/>
            <consortium name="The Broad Institute Genome Sequencing Center for Infectious Disease"/>
            <person name="Wu L."/>
            <person name="Ma J."/>
        </authorList>
    </citation>
    <scope>NUCLEOTIDE SEQUENCE [LARGE SCALE GENOMIC DNA]</scope>
    <source>
        <strain evidence="3">CGMCC 1.16060</strain>
    </source>
</reference>
<feature type="compositionally biased region" description="Basic and acidic residues" evidence="1">
    <location>
        <begin position="8"/>
        <end position="19"/>
    </location>
</feature>
<accession>A0ABQ1UGC9</accession>
<name>A0ABQ1UGC9_9FLAO</name>
<dbReference type="RefSeq" id="WP_167519871.1">
    <property type="nucleotide sequence ID" value="NZ_BMKP01000006.1"/>
</dbReference>
<organism evidence="2 3">
    <name type="scientific">Flavobacterium limi</name>
    <dbReference type="NCBI Taxonomy" id="2045105"/>
    <lineage>
        <taxon>Bacteria</taxon>
        <taxon>Pseudomonadati</taxon>
        <taxon>Bacteroidota</taxon>
        <taxon>Flavobacteriia</taxon>
        <taxon>Flavobacteriales</taxon>
        <taxon>Flavobacteriaceae</taxon>
        <taxon>Flavobacterium</taxon>
    </lineage>
</organism>
<comment type="caution">
    <text evidence="2">The sequence shown here is derived from an EMBL/GenBank/DDBJ whole genome shotgun (WGS) entry which is preliminary data.</text>
</comment>
<gene>
    <name evidence="2" type="ORF">GCM10011518_26960</name>
</gene>
<evidence type="ECO:0000313" key="3">
    <source>
        <dbReference type="Proteomes" id="UP000655016"/>
    </source>
</evidence>
<sequence>MATNPPKDNSRKGAVKDRTQVLNPKTGLWTKRDSETGQFMDVKTSSPTPFKGVTKEK</sequence>
<protein>
    <submittedName>
        <fullName evidence="2">Uncharacterized protein</fullName>
    </submittedName>
</protein>
<feature type="region of interest" description="Disordered" evidence="1">
    <location>
        <begin position="1"/>
        <end position="57"/>
    </location>
</feature>
<evidence type="ECO:0000313" key="2">
    <source>
        <dbReference type="EMBL" id="GGF16153.1"/>
    </source>
</evidence>
<keyword evidence="3" id="KW-1185">Reference proteome</keyword>
<dbReference type="Proteomes" id="UP000655016">
    <property type="component" value="Unassembled WGS sequence"/>
</dbReference>
<evidence type="ECO:0000256" key="1">
    <source>
        <dbReference type="SAM" id="MobiDB-lite"/>
    </source>
</evidence>
<proteinExistence type="predicted"/>
<dbReference type="EMBL" id="BMKP01000006">
    <property type="protein sequence ID" value="GGF16153.1"/>
    <property type="molecule type" value="Genomic_DNA"/>
</dbReference>